<evidence type="ECO:0000313" key="2">
    <source>
        <dbReference type="EMBL" id="RJX70048.1"/>
    </source>
</evidence>
<sequence length="119" mass="13199">MDSVSLLITVAIVAWVAQIGMSFFQIRAFNRMIHSMSHKGKVKIGRTKSRWKARTILVLVEADDGIIIDAKVLNGVTVFARPKTVPELIGHSYPFNNKTLSGLNKGMVEALEVAFQTEQ</sequence>
<organism evidence="2 3">
    <name type="scientific">Vibrio sinensis</name>
    <dbReference type="NCBI Taxonomy" id="2302434"/>
    <lineage>
        <taxon>Bacteria</taxon>
        <taxon>Pseudomonadati</taxon>
        <taxon>Pseudomonadota</taxon>
        <taxon>Gammaproteobacteria</taxon>
        <taxon>Vibrionales</taxon>
        <taxon>Vibrionaceae</taxon>
        <taxon>Vibrio</taxon>
    </lineage>
</organism>
<keyword evidence="3" id="KW-1185">Reference proteome</keyword>
<dbReference type="RefSeq" id="WP_120032403.1">
    <property type="nucleotide sequence ID" value="NZ_QVMU01000013.1"/>
</dbReference>
<reference evidence="2 3" key="1">
    <citation type="submission" date="2018-08" db="EMBL/GenBank/DDBJ databases">
        <title>Vibrio isolated from the Eastern China Marginal Seas.</title>
        <authorList>
            <person name="Li Y."/>
        </authorList>
    </citation>
    <scope>NUCLEOTIDE SEQUENCE [LARGE SCALE GENOMIC DNA]</scope>
    <source>
        <strain evidence="2 3">BEI233</strain>
    </source>
</reference>
<evidence type="ECO:0000313" key="3">
    <source>
        <dbReference type="Proteomes" id="UP000273252"/>
    </source>
</evidence>
<dbReference type="OrthoDB" id="4774974at2"/>
<feature type="transmembrane region" description="Helical" evidence="1">
    <location>
        <begin position="6"/>
        <end position="26"/>
    </location>
</feature>
<name>A0A3A6QDQ5_9VIBR</name>
<proteinExistence type="predicted"/>
<dbReference type="AlphaFoldDB" id="A0A3A6QDQ5"/>
<protein>
    <submittedName>
        <fullName evidence="2">Transcriptional regulator</fullName>
    </submittedName>
</protein>
<keyword evidence="1" id="KW-0812">Transmembrane</keyword>
<dbReference type="Pfam" id="PF06923">
    <property type="entry name" value="GutM"/>
    <property type="match status" value="1"/>
</dbReference>
<dbReference type="InterPro" id="IPR009693">
    <property type="entry name" value="Glucitol_operon_activator"/>
</dbReference>
<gene>
    <name evidence="2" type="ORF">DZ860_14265</name>
</gene>
<dbReference type="EMBL" id="QVMU01000013">
    <property type="protein sequence ID" value="RJX70048.1"/>
    <property type="molecule type" value="Genomic_DNA"/>
</dbReference>
<dbReference type="Proteomes" id="UP000273252">
    <property type="component" value="Unassembled WGS sequence"/>
</dbReference>
<comment type="caution">
    <text evidence="2">The sequence shown here is derived from an EMBL/GenBank/DDBJ whole genome shotgun (WGS) entry which is preliminary data.</text>
</comment>
<keyword evidence="1" id="KW-1133">Transmembrane helix</keyword>
<evidence type="ECO:0000256" key="1">
    <source>
        <dbReference type="SAM" id="Phobius"/>
    </source>
</evidence>
<accession>A0A3A6QDQ5</accession>
<keyword evidence="1" id="KW-0472">Membrane</keyword>